<evidence type="ECO:0000259" key="5">
    <source>
        <dbReference type="Pfam" id="PF19320"/>
    </source>
</evidence>
<keyword evidence="4" id="KW-0808">Transferase</keyword>
<name>A0A2A3YNW8_9MICO</name>
<keyword evidence="7" id="KW-1185">Reference proteome</keyword>
<evidence type="ECO:0000313" key="7">
    <source>
        <dbReference type="Proteomes" id="UP000218598"/>
    </source>
</evidence>
<comment type="caution">
    <text evidence="6">The sequence shown here is derived from an EMBL/GenBank/DDBJ whole genome shotgun (WGS) entry which is preliminary data.</text>
</comment>
<evidence type="ECO:0000256" key="4">
    <source>
        <dbReference type="ARBA" id="ARBA00022679"/>
    </source>
</evidence>
<dbReference type="GO" id="GO:0016757">
    <property type="term" value="F:glycosyltransferase activity"/>
    <property type="evidence" value="ECO:0007669"/>
    <property type="project" value="UniProtKB-KW"/>
</dbReference>
<keyword evidence="3" id="KW-0328">Glycosyltransferase</keyword>
<comment type="pathway">
    <text evidence="1">Cell wall biogenesis; cell wall polysaccharide biosynthesis.</text>
</comment>
<dbReference type="PANTHER" id="PTHR43179:SF12">
    <property type="entry name" value="GALACTOFURANOSYLTRANSFERASE GLFT2"/>
    <property type="match status" value="1"/>
</dbReference>
<dbReference type="SUPFAM" id="SSF53448">
    <property type="entry name" value="Nucleotide-diphospho-sugar transferases"/>
    <property type="match status" value="1"/>
</dbReference>
<dbReference type="Proteomes" id="UP000218598">
    <property type="component" value="Unassembled WGS sequence"/>
</dbReference>
<protein>
    <recommendedName>
        <fullName evidence="5">Galactofuranosyltransferase-2 C-terminal domain-containing protein</fullName>
    </recommendedName>
</protein>
<reference evidence="6 7" key="1">
    <citation type="journal article" date="2017" name="Elife">
        <title>Extensive horizontal gene transfer in cheese-associated bacteria.</title>
        <authorList>
            <person name="Bonham K.S."/>
            <person name="Wolfe B.E."/>
            <person name="Dutton R.J."/>
        </authorList>
    </citation>
    <scope>NUCLEOTIDE SEQUENCE [LARGE SCALE GENOMIC DNA]</scope>
    <source>
        <strain evidence="6 7">341_9</strain>
    </source>
</reference>
<evidence type="ECO:0000256" key="3">
    <source>
        <dbReference type="ARBA" id="ARBA00022676"/>
    </source>
</evidence>
<dbReference type="EMBL" id="NRGR01000004">
    <property type="protein sequence ID" value="PCC40968.1"/>
    <property type="molecule type" value="Genomic_DNA"/>
</dbReference>
<dbReference type="PANTHER" id="PTHR43179">
    <property type="entry name" value="RHAMNOSYLTRANSFERASE WBBL"/>
    <property type="match status" value="1"/>
</dbReference>
<dbReference type="InterPro" id="IPR045699">
    <property type="entry name" value="GlfT2_C"/>
</dbReference>
<dbReference type="Pfam" id="PF19320">
    <property type="entry name" value="GlfT2_domain3"/>
    <property type="match status" value="1"/>
</dbReference>
<dbReference type="OrthoDB" id="3225550at2"/>
<evidence type="ECO:0000313" key="6">
    <source>
        <dbReference type="EMBL" id="PCC40968.1"/>
    </source>
</evidence>
<comment type="similarity">
    <text evidence="2">Belongs to the glycosyltransferase 2 family.</text>
</comment>
<dbReference type="AlphaFoldDB" id="A0A2A3YNW8"/>
<dbReference type="Pfam" id="PF13641">
    <property type="entry name" value="Glyco_tranf_2_3"/>
    <property type="match status" value="1"/>
</dbReference>
<accession>A0A2A3YNW8</accession>
<proteinExistence type="inferred from homology"/>
<evidence type="ECO:0000256" key="1">
    <source>
        <dbReference type="ARBA" id="ARBA00004776"/>
    </source>
</evidence>
<evidence type="ECO:0000256" key="2">
    <source>
        <dbReference type="ARBA" id="ARBA00006739"/>
    </source>
</evidence>
<dbReference type="InterPro" id="IPR029044">
    <property type="entry name" value="Nucleotide-diphossugar_trans"/>
</dbReference>
<dbReference type="Gene3D" id="3.90.550.60">
    <property type="match status" value="1"/>
</dbReference>
<feature type="domain" description="Galactofuranosyltransferase-2 C-terminal" evidence="5">
    <location>
        <begin position="312"/>
        <end position="490"/>
    </location>
</feature>
<organism evidence="6 7">
    <name type="scientific">Brachybacterium alimentarium</name>
    <dbReference type="NCBI Taxonomy" id="47845"/>
    <lineage>
        <taxon>Bacteria</taxon>
        <taxon>Bacillati</taxon>
        <taxon>Actinomycetota</taxon>
        <taxon>Actinomycetes</taxon>
        <taxon>Micrococcales</taxon>
        <taxon>Dermabacteraceae</taxon>
        <taxon>Brachybacterium</taxon>
    </lineage>
</organism>
<gene>
    <name evidence="6" type="ORF">CIK66_01560</name>
</gene>
<sequence>MGSRDGRREALRPLTAGSHEICLAREEHDWLWIDGDVRTVAWTVERSVELAPVTVVMPTFRREEDAVAQAGRFAQMECVHQVIVVDQGGSLAEHPGYLALQESAPGVRLISQPNLGGSGGYARGMLCSQEFPEDSVLLSDDDAVISEESLLRMATYQALAAQPTILGTPLFSAQEPLRLIALSEAVRANDFQWHAADGVRAPVDLTGTSPEDWDFLRPRGEANYTGWWATLFPPGTVAELGLPAPFFLKWDDAEYGLRATRRGYRHVVLPGTSVHHPPWDAYRTQMSWTSRVLHRNRLATAAAYSPRRGVILSSLVHQCKHILSGHHLTAALWDDGIEGFLAGPSAWLGHDLERARAEGQEIVTRWHEDHPVAASELPPARRAPLPFVPAVLRAALRLVTPDRAPRVVVEVTAEELHWHTTMGADAFVVTGAGVPDGTAHLVQGSTARSLLLGTLRRHLRMALRWSSLHRRYERDLPRATTERAWSALFDRAGSSPEAERGR</sequence>